<name>A0A6J4JIG1_9CHLR</name>
<evidence type="ECO:0000313" key="3">
    <source>
        <dbReference type="EMBL" id="CAA9277255.1"/>
    </source>
</evidence>
<reference evidence="3" key="1">
    <citation type="submission" date="2020-02" db="EMBL/GenBank/DDBJ databases">
        <authorList>
            <person name="Meier V. D."/>
        </authorList>
    </citation>
    <scope>NUCLEOTIDE SEQUENCE</scope>
    <source>
        <strain evidence="3">AVDCRST_MAG77</strain>
    </source>
</reference>
<dbReference type="InterPro" id="IPR050267">
    <property type="entry name" value="Anti-sigma-factor_SerPK"/>
</dbReference>
<dbReference type="PANTHER" id="PTHR35526:SF3">
    <property type="entry name" value="ANTI-SIGMA-F FACTOR RSBW"/>
    <property type="match status" value="1"/>
</dbReference>
<dbReference type="InterPro" id="IPR003594">
    <property type="entry name" value="HATPase_dom"/>
</dbReference>
<gene>
    <name evidence="3" type="ORF">AVDCRST_MAG77-3529</name>
</gene>
<organism evidence="3">
    <name type="scientific">uncultured Chloroflexota bacterium</name>
    <dbReference type="NCBI Taxonomy" id="166587"/>
    <lineage>
        <taxon>Bacteria</taxon>
        <taxon>Bacillati</taxon>
        <taxon>Chloroflexota</taxon>
        <taxon>environmental samples</taxon>
    </lineage>
</organism>
<dbReference type="GO" id="GO:0004674">
    <property type="term" value="F:protein serine/threonine kinase activity"/>
    <property type="evidence" value="ECO:0007669"/>
    <property type="project" value="UniProtKB-KW"/>
</dbReference>
<dbReference type="InterPro" id="IPR036890">
    <property type="entry name" value="HATPase_C_sf"/>
</dbReference>
<sequence>MAAGAANDSDAEHIPIRGEDDIVLARQRARETARRLGFGMVDQSRIATAVSELTRNVVRYATAGRGEVTITPRTAPSGGTGIEIVVADDGPGISDVQQAMREGYTSGSGLGMGLPGTKRLMDDMEIDSAQGRGTTITIRKWRR</sequence>
<dbReference type="Gene3D" id="3.30.565.10">
    <property type="entry name" value="Histidine kinase-like ATPase, C-terminal domain"/>
    <property type="match status" value="1"/>
</dbReference>
<dbReference type="EMBL" id="CADCTC010000196">
    <property type="protein sequence ID" value="CAA9277255.1"/>
    <property type="molecule type" value="Genomic_DNA"/>
</dbReference>
<dbReference type="AlphaFoldDB" id="A0A6J4JIG1"/>
<keyword evidence="1" id="KW-0723">Serine/threonine-protein kinase</keyword>
<dbReference type="PANTHER" id="PTHR35526">
    <property type="entry name" value="ANTI-SIGMA-F FACTOR RSBW-RELATED"/>
    <property type="match status" value="1"/>
</dbReference>
<keyword evidence="1" id="KW-0808">Transferase</keyword>
<keyword evidence="1" id="KW-0418">Kinase</keyword>
<dbReference type="Pfam" id="PF13581">
    <property type="entry name" value="HATPase_c_2"/>
    <property type="match status" value="1"/>
</dbReference>
<dbReference type="SUPFAM" id="SSF55874">
    <property type="entry name" value="ATPase domain of HSP90 chaperone/DNA topoisomerase II/histidine kinase"/>
    <property type="match status" value="1"/>
</dbReference>
<evidence type="ECO:0000259" key="2">
    <source>
        <dbReference type="SMART" id="SM00387"/>
    </source>
</evidence>
<dbReference type="CDD" id="cd16934">
    <property type="entry name" value="HATPase_RsbT-like"/>
    <property type="match status" value="1"/>
</dbReference>
<feature type="domain" description="Histidine kinase/HSP90-like ATPase" evidence="2">
    <location>
        <begin position="41"/>
        <end position="143"/>
    </location>
</feature>
<evidence type="ECO:0000256" key="1">
    <source>
        <dbReference type="ARBA" id="ARBA00022527"/>
    </source>
</evidence>
<protein>
    <recommendedName>
        <fullName evidence="2">Histidine kinase/HSP90-like ATPase domain-containing protein</fullName>
    </recommendedName>
</protein>
<accession>A0A6J4JIG1</accession>
<dbReference type="SMART" id="SM00387">
    <property type="entry name" value="HATPase_c"/>
    <property type="match status" value="1"/>
</dbReference>
<proteinExistence type="predicted"/>